<dbReference type="EMBL" id="KN828609">
    <property type="protein sequence ID" value="KIK74737.1"/>
    <property type="molecule type" value="Genomic_DNA"/>
</dbReference>
<accession>A0A0D0BTH3</accession>
<dbReference type="InParanoid" id="A0A0D0BTH3"/>
<dbReference type="Proteomes" id="UP000054538">
    <property type="component" value="Unassembled WGS sequence"/>
</dbReference>
<gene>
    <name evidence="1" type="ORF">PAXRUDRAFT_19593</name>
</gene>
<dbReference type="AlphaFoldDB" id="A0A0D0BTH3"/>
<proteinExistence type="predicted"/>
<sequence>MALPTALRLTLPMNVVTSLLPESTLSVLDFLKFPLPPPEILSNPSPSMYFSSNKPNIQDIQKINSKPTPPDIVNTLLSHTTKSATLSVQCAHYGYQSNV</sequence>
<dbReference type="OrthoDB" id="2645206at2759"/>
<keyword evidence="2" id="KW-1185">Reference proteome</keyword>
<evidence type="ECO:0000313" key="2">
    <source>
        <dbReference type="Proteomes" id="UP000054538"/>
    </source>
</evidence>
<organism evidence="1 2">
    <name type="scientific">Paxillus rubicundulus Ve08.2h10</name>
    <dbReference type="NCBI Taxonomy" id="930991"/>
    <lineage>
        <taxon>Eukaryota</taxon>
        <taxon>Fungi</taxon>
        <taxon>Dikarya</taxon>
        <taxon>Basidiomycota</taxon>
        <taxon>Agaricomycotina</taxon>
        <taxon>Agaricomycetes</taxon>
        <taxon>Agaricomycetidae</taxon>
        <taxon>Boletales</taxon>
        <taxon>Paxilineae</taxon>
        <taxon>Paxillaceae</taxon>
        <taxon>Paxillus</taxon>
    </lineage>
</organism>
<evidence type="ECO:0000313" key="1">
    <source>
        <dbReference type="EMBL" id="KIK74737.1"/>
    </source>
</evidence>
<name>A0A0D0BTH3_9AGAM</name>
<reference evidence="1 2" key="1">
    <citation type="submission" date="2014-04" db="EMBL/GenBank/DDBJ databases">
        <authorList>
            <consortium name="DOE Joint Genome Institute"/>
            <person name="Kuo A."/>
            <person name="Kohler A."/>
            <person name="Jargeat P."/>
            <person name="Nagy L.G."/>
            <person name="Floudas D."/>
            <person name="Copeland A."/>
            <person name="Barry K.W."/>
            <person name="Cichocki N."/>
            <person name="Veneault-Fourrey C."/>
            <person name="LaButti K."/>
            <person name="Lindquist E.A."/>
            <person name="Lipzen A."/>
            <person name="Lundell T."/>
            <person name="Morin E."/>
            <person name="Murat C."/>
            <person name="Sun H."/>
            <person name="Tunlid A."/>
            <person name="Henrissat B."/>
            <person name="Grigoriev I.V."/>
            <person name="Hibbett D.S."/>
            <person name="Martin F."/>
            <person name="Nordberg H.P."/>
            <person name="Cantor M.N."/>
            <person name="Hua S.X."/>
        </authorList>
    </citation>
    <scope>NUCLEOTIDE SEQUENCE [LARGE SCALE GENOMIC DNA]</scope>
    <source>
        <strain evidence="1 2">Ve08.2h10</strain>
    </source>
</reference>
<protein>
    <submittedName>
        <fullName evidence="1">Uncharacterized protein</fullName>
    </submittedName>
</protein>
<dbReference type="HOGENOM" id="CLU_2321106_0_0_1"/>
<reference evidence="2" key="2">
    <citation type="submission" date="2015-01" db="EMBL/GenBank/DDBJ databases">
        <title>Evolutionary Origins and Diversification of the Mycorrhizal Mutualists.</title>
        <authorList>
            <consortium name="DOE Joint Genome Institute"/>
            <consortium name="Mycorrhizal Genomics Consortium"/>
            <person name="Kohler A."/>
            <person name="Kuo A."/>
            <person name="Nagy L.G."/>
            <person name="Floudas D."/>
            <person name="Copeland A."/>
            <person name="Barry K.W."/>
            <person name="Cichocki N."/>
            <person name="Veneault-Fourrey C."/>
            <person name="LaButti K."/>
            <person name="Lindquist E.A."/>
            <person name="Lipzen A."/>
            <person name="Lundell T."/>
            <person name="Morin E."/>
            <person name="Murat C."/>
            <person name="Riley R."/>
            <person name="Ohm R."/>
            <person name="Sun H."/>
            <person name="Tunlid A."/>
            <person name="Henrissat B."/>
            <person name="Grigoriev I.V."/>
            <person name="Hibbett D.S."/>
            <person name="Martin F."/>
        </authorList>
    </citation>
    <scope>NUCLEOTIDE SEQUENCE [LARGE SCALE GENOMIC DNA]</scope>
    <source>
        <strain evidence="2">Ve08.2h10</strain>
    </source>
</reference>